<evidence type="ECO:0000313" key="2">
    <source>
        <dbReference type="EMBL" id="PFH34229.1"/>
    </source>
</evidence>
<feature type="compositionally biased region" description="Basic and acidic residues" evidence="1">
    <location>
        <begin position="501"/>
        <end position="513"/>
    </location>
</feature>
<feature type="compositionally biased region" description="Low complexity" evidence="1">
    <location>
        <begin position="384"/>
        <end position="400"/>
    </location>
</feature>
<protein>
    <submittedName>
        <fullName evidence="2">Uncharacterized protein</fullName>
    </submittedName>
</protein>
<feature type="region of interest" description="Disordered" evidence="1">
    <location>
        <begin position="1280"/>
        <end position="1315"/>
    </location>
</feature>
<feature type="region of interest" description="Disordered" evidence="1">
    <location>
        <begin position="1085"/>
        <end position="1104"/>
    </location>
</feature>
<accession>A0A2A9M8I2</accession>
<reference evidence="2 3" key="1">
    <citation type="submission" date="2017-09" db="EMBL/GenBank/DDBJ databases">
        <title>Genome sequencing of Besnoitia besnoiti strain Bb-Ger1.</title>
        <authorList>
            <person name="Schares G."/>
            <person name="Venepally P."/>
            <person name="Lorenzi H.A."/>
        </authorList>
    </citation>
    <scope>NUCLEOTIDE SEQUENCE [LARGE SCALE GENOMIC DNA]</scope>
    <source>
        <strain evidence="2 3">Bb-Ger1</strain>
    </source>
</reference>
<feature type="region of interest" description="Disordered" evidence="1">
    <location>
        <begin position="378"/>
        <end position="416"/>
    </location>
</feature>
<feature type="region of interest" description="Disordered" evidence="1">
    <location>
        <begin position="1210"/>
        <end position="1267"/>
    </location>
</feature>
<feature type="compositionally biased region" description="Basic and acidic residues" evidence="1">
    <location>
        <begin position="439"/>
        <end position="457"/>
    </location>
</feature>
<feature type="region of interest" description="Disordered" evidence="1">
    <location>
        <begin position="432"/>
        <end position="467"/>
    </location>
</feature>
<comment type="caution">
    <text evidence="2">The sequence shown here is derived from an EMBL/GenBank/DDBJ whole genome shotgun (WGS) entry which is preliminary data.</text>
</comment>
<keyword evidence="3" id="KW-1185">Reference proteome</keyword>
<feature type="compositionally biased region" description="Low complexity" evidence="1">
    <location>
        <begin position="727"/>
        <end position="754"/>
    </location>
</feature>
<proteinExistence type="predicted"/>
<feature type="compositionally biased region" description="Basic and acidic residues" evidence="1">
    <location>
        <begin position="553"/>
        <end position="563"/>
    </location>
</feature>
<sequence length="1400" mass="147862">MLTLVSRPAAGRTTLPAAPEAPQSAGAYPLVGVDDGALSQNASSCVPASLAHVVEASCEAVAAGNKLSLAAKSQTPRAEAPPTESQKEGPATRAEAAAQPQLPPWDASDGDAPAGSEHQEENDMSRQLGVVGDGARGTETPEPAAHVSSDERDVEKASSLARFAGNSFVAIKAHLLASLKRLNASYTRLHTFTDASTAAADGPSSAPLASDASSSPSSDRLQQKDRQGESSGSGDDEGSSREQRGRVEVRAAALDLLLGVSSVLQAVNVLHVSQQMLNKRAEEGAPERLLEDAEELRAHLRRDAGLKREAEALSKLLRETPRLEGVASLQGILSQMRREGILDIDAAISAAISDKSRVVARTGDVFAELLTSDSIKEKTGGKVEAQAEATGEAGGQSQADGAGGAEATESDEASSPAGRGIAELLFSWWCPGDAPPQDQEARPRREAVGGNAERSKSTTEAPRQRAVGVKQGENCGVAPLLSFASLTTCASGPVEWTSSAREGRELSELERATASESDVEENVGGGRPIMGMGVPQAEKEKLLCFLRQNLGARPRENRAEALPREAAGSTRRGEDVESESATDVRVSEENEELDATEKAPKSAADVEETGSPQGREDEQDEEAQEDENSVDAGSPDAGGPELKSRALLSGQSSSSATASTSVNGAAGATAAKDAEDAEVARYYADLQELHRHQCAQLLRLREAEKRRQQLEQEHAEWLKEQREELQELSQQLQRPPLPTGSRLRGGSMLSSRSSNGVYRFGSAPVTQKEPSSILVPVSVLGGISKSSYATSRTHTRDGKGDRVVASGRNESAFSSCRPASETAVVPQPSCRVLFARQLEGNSASAGDGAESRTLPTWQTSLLRPHTYAWGAGRAVPRAVMNPRELMMRAAAKLQSLSKTQEETAETKAPVPSPEPNAADCARIETAAEEAGSLRVSKKSRNDVPGDRGSVARRPVATEAQGRPRTRPSMQRTQDEPLGAHEVVHQGRDGETKKVTTALTTRGESQSKPSREAAAPTDACLYQELVRSASEVATRRPVSVSFVDSRSPKGSQVSPSLRRVARTRSQSTEGGFHAKALRSVASASTTALGELESPDRQPSDPATRRLRVGTLMSRLDPLRYAGSVRRPPAPRTVASLGSRSTGTARSASRGAAAKAVQPVAERGRAEIPTAAPANMSDTLSFSRAGSPKSSRVSTQLEVEQRAALVLQRAPSAGPKVDTEQGGITAALKRRPFPQVRREKPRDGLYSLNASDGERGKPMAPTRIRGQVASSSVVAQAEVTRRESSAALSAEGSRSGEVQWQKSLRGPSQRAPTGATVEGRIHRDEESVGHAWLQKSGSHFKKPAVVGVRHARTMPANCTLEARAVGGDRTSPVGAEAARSERMPLVFYILIVGNSSGMAGAL</sequence>
<feature type="region of interest" description="Disordered" evidence="1">
    <location>
        <begin position="894"/>
        <end position="979"/>
    </location>
</feature>
<evidence type="ECO:0000256" key="1">
    <source>
        <dbReference type="SAM" id="MobiDB-lite"/>
    </source>
</evidence>
<feature type="compositionally biased region" description="Low complexity" evidence="1">
    <location>
        <begin position="1136"/>
        <end position="1152"/>
    </location>
</feature>
<feature type="region of interest" description="Disordered" evidence="1">
    <location>
        <begin position="197"/>
        <end position="245"/>
    </location>
</feature>
<feature type="region of interest" description="Disordered" evidence="1">
    <location>
        <begin position="1041"/>
        <end position="1071"/>
    </location>
</feature>
<dbReference type="VEuPathDB" id="ToxoDB:BESB_073810"/>
<name>A0A2A9M8I2_BESBE</name>
<dbReference type="RefSeq" id="XP_029218238.1">
    <property type="nucleotide sequence ID" value="XM_029365754.1"/>
</dbReference>
<dbReference type="KEGG" id="bbes:BESB_073810"/>
<dbReference type="GeneID" id="40312307"/>
<feature type="region of interest" description="Disordered" evidence="1">
    <location>
        <begin position="726"/>
        <end position="763"/>
    </location>
</feature>
<feature type="region of interest" description="Disordered" evidence="1">
    <location>
        <begin position="550"/>
        <end position="675"/>
    </location>
</feature>
<dbReference type="EMBL" id="NWUJ01000007">
    <property type="protein sequence ID" value="PFH34229.1"/>
    <property type="molecule type" value="Genomic_DNA"/>
</dbReference>
<feature type="compositionally biased region" description="Acidic residues" evidence="1">
    <location>
        <begin position="617"/>
        <end position="629"/>
    </location>
</feature>
<feature type="region of interest" description="Disordered" evidence="1">
    <location>
        <begin position="1"/>
        <end position="28"/>
    </location>
</feature>
<feature type="compositionally biased region" description="Polar residues" evidence="1">
    <location>
        <begin position="1041"/>
        <end position="1054"/>
    </location>
</feature>
<gene>
    <name evidence="2" type="ORF">BESB_073810</name>
</gene>
<feature type="region of interest" description="Disordered" evidence="1">
    <location>
        <begin position="1120"/>
        <end position="1160"/>
    </location>
</feature>
<feature type="compositionally biased region" description="Low complexity" evidence="1">
    <location>
        <begin position="645"/>
        <end position="671"/>
    </location>
</feature>
<feature type="region of interest" description="Disordered" evidence="1">
    <location>
        <begin position="498"/>
        <end position="528"/>
    </location>
</feature>
<organism evidence="2 3">
    <name type="scientific">Besnoitia besnoiti</name>
    <name type="common">Apicomplexan protozoan</name>
    <dbReference type="NCBI Taxonomy" id="94643"/>
    <lineage>
        <taxon>Eukaryota</taxon>
        <taxon>Sar</taxon>
        <taxon>Alveolata</taxon>
        <taxon>Apicomplexa</taxon>
        <taxon>Conoidasida</taxon>
        <taxon>Coccidia</taxon>
        <taxon>Eucoccidiorida</taxon>
        <taxon>Eimeriorina</taxon>
        <taxon>Sarcocystidae</taxon>
        <taxon>Besnoitia</taxon>
    </lineage>
</organism>
<feature type="region of interest" description="Disordered" evidence="1">
    <location>
        <begin position="71"/>
        <end position="153"/>
    </location>
</feature>
<evidence type="ECO:0000313" key="3">
    <source>
        <dbReference type="Proteomes" id="UP000224006"/>
    </source>
</evidence>
<feature type="compositionally biased region" description="Low complexity" evidence="1">
    <location>
        <begin position="198"/>
        <end position="219"/>
    </location>
</feature>
<dbReference type="Proteomes" id="UP000224006">
    <property type="component" value="Unassembled WGS sequence"/>
</dbReference>